<organism evidence="4 5">
    <name type="scientific">Paraglaciecola polaris LMG 21857</name>
    <dbReference type="NCBI Taxonomy" id="1129793"/>
    <lineage>
        <taxon>Bacteria</taxon>
        <taxon>Pseudomonadati</taxon>
        <taxon>Pseudomonadota</taxon>
        <taxon>Gammaproteobacteria</taxon>
        <taxon>Alteromonadales</taxon>
        <taxon>Alteromonadaceae</taxon>
        <taxon>Paraglaciecola</taxon>
    </lineage>
</organism>
<dbReference type="RefSeq" id="WP_007103354.1">
    <property type="nucleotide sequence ID" value="NZ_BAER01000017.1"/>
</dbReference>
<comment type="caution">
    <text evidence="4">The sequence shown here is derived from an EMBL/GenBank/DDBJ whole genome shotgun (WGS) entry which is preliminary data.</text>
</comment>
<proteinExistence type="predicted"/>
<keyword evidence="5" id="KW-1185">Reference proteome</keyword>
<dbReference type="PANTHER" id="PTHR45648">
    <property type="entry name" value="GDSL LIPASE/ACYLHYDROLASE FAMILY PROTEIN (AFU_ORTHOLOGUE AFUA_4G14700)"/>
    <property type="match status" value="1"/>
</dbReference>
<dbReference type="SUPFAM" id="SSF52266">
    <property type="entry name" value="SGNH hydrolase"/>
    <property type="match status" value="1"/>
</dbReference>
<evidence type="ECO:0000256" key="1">
    <source>
        <dbReference type="ARBA" id="ARBA00022801"/>
    </source>
</evidence>
<keyword evidence="1" id="KW-0378">Hydrolase</keyword>
<feature type="transmembrane region" description="Helical" evidence="2">
    <location>
        <begin position="266"/>
        <end position="294"/>
    </location>
</feature>
<keyword evidence="2" id="KW-0472">Membrane</keyword>
<dbReference type="OrthoDB" id="5292073at2"/>
<sequence length="302" mass="31594">MKTLTLPVSSVTNLFCKKVKQTFSVTLAFLLLVSATASASPISNLYIFGDSLSDPGALSYISPTNCPPAPYFDCRFSNGPVWVELLADDLGLSATSAFAGGTNYAIGGQRSDQVLDGQIPLFMNNTGGMADADGLYVIWAGGNDFLQNNPLGTYSPMNAVNNIIDSILNLSALGAVDFLIPNLPLADPWALAFNSALASGLNGLGNGLNITQLDMFSTFLDITLNPSDYALSNVSQPCISGGVVCTNPDDYLLWDAVHPTAVGHEIIAATALAALNVSEPAVLAIFAIGLAGLVRVRRKTLA</sequence>
<reference evidence="5" key="1">
    <citation type="journal article" date="2014" name="Environ. Microbiol.">
        <title>Comparative genomics of the marine bacterial genus Glaciecola reveals the high degree of genomic diversity and genomic characteristic for cold adaptation.</title>
        <authorList>
            <person name="Qin Q.L."/>
            <person name="Xie B.B."/>
            <person name="Yu Y."/>
            <person name="Shu Y.L."/>
            <person name="Rong J.C."/>
            <person name="Zhang Y.J."/>
            <person name="Zhao D.L."/>
            <person name="Chen X.L."/>
            <person name="Zhang X.Y."/>
            <person name="Chen B."/>
            <person name="Zhou B.C."/>
            <person name="Zhang Y.Z."/>
        </authorList>
    </citation>
    <scope>NUCLEOTIDE SEQUENCE [LARGE SCALE GENOMIC DNA]</scope>
    <source>
        <strain evidence="5">LMG 21857</strain>
    </source>
</reference>
<feature type="chain" id="PRO_5003902576" evidence="3">
    <location>
        <begin position="40"/>
        <end position="302"/>
    </location>
</feature>
<dbReference type="InterPro" id="IPR051058">
    <property type="entry name" value="GDSL_Est/Lipase"/>
</dbReference>
<protein>
    <submittedName>
        <fullName evidence="4">PEP motif-containing protein</fullName>
    </submittedName>
</protein>
<dbReference type="InterPro" id="IPR036514">
    <property type="entry name" value="SGNH_hydro_sf"/>
</dbReference>
<keyword evidence="3" id="KW-0732">Signal</keyword>
<evidence type="ECO:0000313" key="5">
    <source>
        <dbReference type="Proteomes" id="UP000006322"/>
    </source>
</evidence>
<evidence type="ECO:0000313" key="4">
    <source>
        <dbReference type="EMBL" id="GAC31550.1"/>
    </source>
</evidence>
<gene>
    <name evidence="4" type="ORF">GPLA_0634</name>
</gene>
<evidence type="ECO:0000256" key="2">
    <source>
        <dbReference type="SAM" id="Phobius"/>
    </source>
</evidence>
<dbReference type="STRING" id="1129793.GPLA_0634"/>
<dbReference type="AlphaFoldDB" id="K7A7W5"/>
<name>K7A7W5_9ALTE</name>
<keyword evidence="2" id="KW-0812">Transmembrane</keyword>
<dbReference type="Gene3D" id="3.40.50.1110">
    <property type="entry name" value="SGNH hydrolase"/>
    <property type="match status" value="1"/>
</dbReference>
<dbReference type="Pfam" id="PF00657">
    <property type="entry name" value="Lipase_GDSL"/>
    <property type="match status" value="1"/>
</dbReference>
<dbReference type="Proteomes" id="UP000006322">
    <property type="component" value="Unassembled WGS sequence"/>
</dbReference>
<dbReference type="InterPro" id="IPR001087">
    <property type="entry name" value="GDSL"/>
</dbReference>
<dbReference type="PANTHER" id="PTHR45648:SF22">
    <property type="entry name" value="GDSL LIPASE_ACYLHYDROLASE FAMILY PROTEIN (AFU_ORTHOLOGUE AFUA_4G14700)"/>
    <property type="match status" value="1"/>
</dbReference>
<evidence type="ECO:0000256" key="3">
    <source>
        <dbReference type="SAM" id="SignalP"/>
    </source>
</evidence>
<dbReference type="EMBL" id="BAER01000017">
    <property type="protein sequence ID" value="GAC31550.1"/>
    <property type="molecule type" value="Genomic_DNA"/>
</dbReference>
<accession>K7A7W5</accession>
<feature type="signal peptide" evidence="3">
    <location>
        <begin position="1"/>
        <end position="39"/>
    </location>
</feature>
<dbReference type="GO" id="GO:0016788">
    <property type="term" value="F:hydrolase activity, acting on ester bonds"/>
    <property type="evidence" value="ECO:0007669"/>
    <property type="project" value="InterPro"/>
</dbReference>
<dbReference type="CDD" id="cd01846">
    <property type="entry name" value="fatty_acyltransferase_like"/>
    <property type="match status" value="1"/>
</dbReference>
<keyword evidence="2" id="KW-1133">Transmembrane helix</keyword>